<feature type="region of interest" description="Disordered" evidence="1">
    <location>
        <begin position="1"/>
        <end position="48"/>
    </location>
</feature>
<dbReference type="AlphaFoldDB" id="A0AAN7T451"/>
<comment type="caution">
    <text evidence="2">The sequence shown here is derived from an EMBL/GenBank/DDBJ whole genome shotgun (WGS) entry which is preliminary data.</text>
</comment>
<name>A0AAN7T451_9EURO</name>
<evidence type="ECO:0000313" key="3">
    <source>
        <dbReference type="Proteomes" id="UP001309876"/>
    </source>
</evidence>
<reference evidence="2 3" key="1">
    <citation type="submission" date="2023-08" db="EMBL/GenBank/DDBJ databases">
        <title>Black Yeasts Isolated from many extreme environments.</title>
        <authorList>
            <person name="Coleine C."/>
            <person name="Stajich J.E."/>
            <person name="Selbmann L."/>
        </authorList>
    </citation>
    <scope>NUCLEOTIDE SEQUENCE [LARGE SCALE GENOMIC DNA]</scope>
    <source>
        <strain evidence="2 3">CCFEE 5910</strain>
    </source>
</reference>
<organism evidence="2 3">
    <name type="scientific">Lithohypha guttulata</name>
    <dbReference type="NCBI Taxonomy" id="1690604"/>
    <lineage>
        <taxon>Eukaryota</taxon>
        <taxon>Fungi</taxon>
        <taxon>Dikarya</taxon>
        <taxon>Ascomycota</taxon>
        <taxon>Pezizomycotina</taxon>
        <taxon>Eurotiomycetes</taxon>
        <taxon>Chaetothyriomycetidae</taxon>
        <taxon>Chaetothyriales</taxon>
        <taxon>Trichomeriaceae</taxon>
        <taxon>Lithohypha</taxon>
    </lineage>
</organism>
<accession>A0AAN7T451</accession>
<dbReference type="Proteomes" id="UP001309876">
    <property type="component" value="Unassembled WGS sequence"/>
</dbReference>
<evidence type="ECO:0000256" key="1">
    <source>
        <dbReference type="SAM" id="MobiDB-lite"/>
    </source>
</evidence>
<keyword evidence="3" id="KW-1185">Reference proteome</keyword>
<evidence type="ECO:0000313" key="2">
    <source>
        <dbReference type="EMBL" id="KAK5088367.1"/>
    </source>
</evidence>
<feature type="compositionally biased region" description="Basic and acidic residues" evidence="1">
    <location>
        <begin position="31"/>
        <end position="44"/>
    </location>
</feature>
<proteinExistence type="predicted"/>
<dbReference type="EMBL" id="JAVRRJ010000002">
    <property type="protein sequence ID" value="KAK5088367.1"/>
    <property type="molecule type" value="Genomic_DNA"/>
</dbReference>
<sequence>MNQDSDASYHNQDQGPSPNQTSSSDNTTPNSERRPTNVELKQAKEASVTQIKNAKTDLNKFTLRKKTAEYRMRFAAVYVQVYRAAPPEHREKLGQHLNQVYNYGQKAFCKHIQMQFTFADLEVIREYHQGVLHHLLTLDEDAPRLEALAVEEFSNHDEDDDNNNGG</sequence>
<protein>
    <submittedName>
        <fullName evidence="2">Uncharacterized protein</fullName>
    </submittedName>
</protein>
<feature type="compositionally biased region" description="Polar residues" evidence="1">
    <location>
        <begin position="1"/>
        <end position="30"/>
    </location>
</feature>
<gene>
    <name evidence="2" type="ORF">LTR05_002585</name>
</gene>